<feature type="transmembrane region" description="Helical" evidence="1">
    <location>
        <begin position="61"/>
        <end position="81"/>
    </location>
</feature>
<dbReference type="EMBL" id="LDJJ01000002">
    <property type="protein sequence ID" value="KRG72627.1"/>
    <property type="molecule type" value="Genomic_DNA"/>
</dbReference>
<dbReference type="PATRIC" id="fig|405446.3.peg.770"/>
<evidence type="ECO:0000256" key="1">
    <source>
        <dbReference type="SAM" id="Phobius"/>
    </source>
</evidence>
<gene>
    <name evidence="2" type="ORF">ABB27_00330</name>
</gene>
<dbReference type="RefSeq" id="WP_057626122.1">
    <property type="nucleotide sequence ID" value="NZ_LDJJ01000002.1"/>
</dbReference>
<evidence type="ECO:0000313" key="3">
    <source>
        <dbReference type="Proteomes" id="UP000051863"/>
    </source>
</evidence>
<evidence type="ECO:0008006" key="4">
    <source>
        <dbReference type="Google" id="ProtNLM"/>
    </source>
</evidence>
<keyword evidence="1" id="KW-0472">Membrane</keyword>
<comment type="caution">
    <text evidence="2">The sequence shown here is derived from an EMBL/GenBank/DDBJ whole genome shotgun (WGS) entry which is preliminary data.</text>
</comment>
<name>A0A0R0D4Z0_9GAMM</name>
<evidence type="ECO:0000313" key="2">
    <source>
        <dbReference type="EMBL" id="KRG72627.1"/>
    </source>
</evidence>
<sequence length="90" mass="9802">MTFWLVTTAVSIGFGWIASRVCRQAWLAVVIAALLGGLLAPWLGLRFVWDVTGHRDAQDGLAFLIGPLVSVPVACIAAYCFQRLRRSAGR</sequence>
<dbReference type="Proteomes" id="UP000051863">
    <property type="component" value="Unassembled WGS sequence"/>
</dbReference>
<dbReference type="AlphaFoldDB" id="A0A0R0D4Z0"/>
<accession>A0A0R0D4Z0</accession>
<keyword evidence="1" id="KW-1133">Transmembrane helix</keyword>
<feature type="transmembrane region" description="Helical" evidence="1">
    <location>
        <begin position="25"/>
        <end position="49"/>
    </location>
</feature>
<keyword evidence="3" id="KW-1185">Reference proteome</keyword>
<keyword evidence="1" id="KW-0812">Transmembrane</keyword>
<proteinExistence type="predicted"/>
<dbReference type="OrthoDB" id="9913961at2"/>
<reference evidence="2 3" key="1">
    <citation type="submission" date="2015-05" db="EMBL/GenBank/DDBJ databases">
        <title>Genome sequencing and analysis of members of genus Stenotrophomonas.</title>
        <authorList>
            <person name="Patil P.P."/>
            <person name="Midha S."/>
            <person name="Patil P.B."/>
        </authorList>
    </citation>
    <scope>NUCLEOTIDE SEQUENCE [LARGE SCALE GENOMIC DNA]</scope>
    <source>
        <strain evidence="2 3">DSM 18941</strain>
    </source>
</reference>
<protein>
    <recommendedName>
        <fullName evidence="4">Transmembrane protein</fullName>
    </recommendedName>
</protein>
<organism evidence="2 3">
    <name type="scientific">Stenotrophomonas terrae</name>
    <dbReference type="NCBI Taxonomy" id="405446"/>
    <lineage>
        <taxon>Bacteria</taxon>
        <taxon>Pseudomonadati</taxon>
        <taxon>Pseudomonadota</taxon>
        <taxon>Gammaproteobacteria</taxon>
        <taxon>Lysobacterales</taxon>
        <taxon>Lysobacteraceae</taxon>
        <taxon>Stenotrophomonas</taxon>
    </lineage>
</organism>